<evidence type="ECO:0000313" key="5">
    <source>
        <dbReference type="Proteomes" id="UP000005446"/>
    </source>
</evidence>
<dbReference type="InParanoid" id="H0EW40"/>
<evidence type="ECO:0000259" key="2">
    <source>
        <dbReference type="Pfam" id="PF25115"/>
    </source>
</evidence>
<evidence type="ECO:0000259" key="3">
    <source>
        <dbReference type="Pfam" id="PF25116"/>
    </source>
</evidence>
<dbReference type="PANTHER" id="PTHR31002:SF34">
    <property type="entry name" value="CELL WALL PROTEIN CWP1-RELATED"/>
    <property type="match status" value="1"/>
</dbReference>
<accession>H0EW40</accession>
<comment type="caution">
    <text evidence="4">The sequence shown here is derived from an EMBL/GenBank/DDBJ whole genome shotgun (WGS) entry which is preliminary data.</text>
</comment>
<keyword evidence="5" id="KW-1185">Reference proteome</keyword>
<gene>
    <name evidence="4" type="ORF">M7I_6977</name>
</gene>
<dbReference type="Proteomes" id="UP000005446">
    <property type="component" value="Unassembled WGS sequence"/>
</dbReference>
<feature type="domain" description="Agd3 deacetylase" evidence="2">
    <location>
        <begin position="329"/>
        <end position="434"/>
    </location>
</feature>
<feature type="domain" description="Agd3 CBM87" evidence="3">
    <location>
        <begin position="96"/>
        <end position="315"/>
    </location>
</feature>
<protein>
    <submittedName>
        <fullName evidence="4">Uncharacterized protein</fullName>
    </submittedName>
</protein>
<dbReference type="InterPro" id="IPR056827">
    <property type="entry name" value="CBM87_Agd3"/>
</dbReference>
<dbReference type="OrthoDB" id="2113314at2759"/>
<reference evidence="4 5" key="1">
    <citation type="journal article" date="2012" name="Eukaryot. Cell">
        <title>Genome sequence of the fungus Glarea lozoyensis: the first genome sequence of a species from the Helotiaceae family.</title>
        <authorList>
            <person name="Youssar L."/>
            <person name="Gruening B.A."/>
            <person name="Erxleben A."/>
            <person name="Guenther S."/>
            <person name="Huettel W."/>
        </authorList>
    </citation>
    <scope>NUCLEOTIDE SEQUENCE [LARGE SCALE GENOMIC DNA]</scope>
    <source>
        <strain evidence="5">ATCC 74030 / MF5533</strain>
    </source>
</reference>
<organism evidence="4 5">
    <name type="scientific">Glarea lozoyensis (strain ATCC 74030 / MF5533)</name>
    <dbReference type="NCBI Taxonomy" id="1104152"/>
    <lineage>
        <taxon>Eukaryota</taxon>
        <taxon>Fungi</taxon>
        <taxon>Dikarya</taxon>
        <taxon>Ascomycota</taxon>
        <taxon>Pezizomycotina</taxon>
        <taxon>Leotiomycetes</taxon>
        <taxon>Helotiales</taxon>
        <taxon>Helotiaceae</taxon>
        <taxon>Glarea</taxon>
    </lineage>
</organism>
<dbReference type="Pfam" id="PF25116">
    <property type="entry name" value="CBM87_Agd3"/>
    <property type="match status" value="1"/>
</dbReference>
<sequence>MSESSSSSTESTSASSSLTSSSDISSSASSTASLTSSSDVSSSTSSLSSSSTETSSSSSSTSSPSSTSTTSSTSSTSSTSTSSSATATPSSLANSVSSTILIIAKDQASAKQASTGLNAYGIPYEVLLVPQAGIELPVLSSTNTTGNYGGIVILSEVSYNYGTAGAENYHSALTDAQWLLLYAYQLQFGIRMVRIDVYPSPSTGTTPIAGCCADGQEQFVSFSNTSAFPTAGLRTGAQMTTAGQYHYIASITDASIASAFLTYGATTGTSGTYAAGGVGGVINVIGGRQQMVFFITFGIEFSATSNYLQHSWINWVTRGIYVGFRRINLNTQIDDMFLDSDIYLPAGNIFRLAVADLNTHKTWTTTINNKLIAGGNLGSKYYIEIAHNGNGNIISSDKFDTSDPPKCGIGAIDLGDQAFSDTPLEFQKPLGTGTMWFATPANRDAFAHMSHTFTHEAENNATYSDIFKEITWNQAWLTQSGLASAAIFSPHGIVPPAITGLHNGDSIKAWMDNGITNVVGDNSRPVLRNQANPMWPYITNVADNGYAGLLVSPRWPTNIYYNCDTPNCTTQEWITFSKGSGDFQNLLTYEKGVTTRYLFGLYHDAYMFHQANLRVSDIPVNTNINGVTAKISIFQAWVETIVQELIRTVTWPVITIKHDDMGAQFGARMARDACAPKMSYLIDPTTQKITGVSVGANDWYRSAYTLDHIEWRAGVVYSYDSGQLVRRA</sequence>
<dbReference type="AlphaFoldDB" id="H0EW40"/>
<dbReference type="Pfam" id="PF25115">
    <property type="entry name" value="Agd3_CE"/>
    <property type="match status" value="2"/>
</dbReference>
<proteinExistence type="predicted"/>
<dbReference type="PANTHER" id="PTHR31002">
    <property type="entry name" value="SERIPAUPERIN"/>
    <property type="match status" value="1"/>
</dbReference>
<dbReference type="InterPro" id="IPR056826">
    <property type="entry name" value="Agd3_CE"/>
</dbReference>
<name>H0EW40_GLAL7</name>
<dbReference type="EMBL" id="AGUE01000200">
    <property type="protein sequence ID" value="EHK97247.1"/>
    <property type="molecule type" value="Genomic_DNA"/>
</dbReference>
<feature type="domain" description="Agd3 deacetylase" evidence="2">
    <location>
        <begin position="435"/>
        <end position="679"/>
    </location>
</feature>
<evidence type="ECO:0000313" key="4">
    <source>
        <dbReference type="EMBL" id="EHK97247.1"/>
    </source>
</evidence>
<feature type="region of interest" description="Disordered" evidence="1">
    <location>
        <begin position="1"/>
        <end position="91"/>
    </location>
</feature>
<dbReference type="InterPro" id="IPR050788">
    <property type="entry name" value="Yeast_SRP1/TIP1_CWP"/>
</dbReference>
<dbReference type="HOGENOM" id="CLU_010712_1_0_1"/>
<evidence type="ECO:0000256" key="1">
    <source>
        <dbReference type="SAM" id="MobiDB-lite"/>
    </source>
</evidence>